<evidence type="ECO:0008006" key="3">
    <source>
        <dbReference type="Google" id="ProtNLM"/>
    </source>
</evidence>
<organism evidence="1 2">
    <name type="scientific">Streptomyces caledonius</name>
    <dbReference type="NCBI Taxonomy" id="3134107"/>
    <lineage>
        <taxon>Bacteria</taxon>
        <taxon>Bacillati</taxon>
        <taxon>Actinomycetota</taxon>
        <taxon>Actinomycetes</taxon>
        <taxon>Kitasatosporales</taxon>
        <taxon>Streptomycetaceae</taxon>
        <taxon>Streptomyces</taxon>
    </lineage>
</organism>
<name>A0ABU8U4E3_9ACTN</name>
<evidence type="ECO:0000313" key="1">
    <source>
        <dbReference type="EMBL" id="MEJ8642745.1"/>
    </source>
</evidence>
<proteinExistence type="predicted"/>
<reference evidence="1 2" key="1">
    <citation type="submission" date="2024-03" db="EMBL/GenBank/DDBJ databases">
        <title>Novel Streptomyces species of biotechnological and ecological value are a feature of Machair soil.</title>
        <authorList>
            <person name="Prole J.R."/>
            <person name="Goodfellow M."/>
            <person name="Allenby N."/>
            <person name="Ward A.C."/>
        </authorList>
    </citation>
    <scope>NUCLEOTIDE SEQUENCE [LARGE SCALE GENOMIC DNA]</scope>
    <source>
        <strain evidence="1 2">MS1.HAVA.3</strain>
    </source>
</reference>
<gene>
    <name evidence="1" type="ORF">WKI68_17785</name>
</gene>
<dbReference type="Proteomes" id="UP001382904">
    <property type="component" value="Unassembled WGS sequence"/>
</dbReference>
<protein>
    <recommendedName>
        <fullName evidence="3">Type II toxin-antitoxin system RelE/ParE family toxin</fullName>
    </recommendedName>
</protein>
<comment type="caution">
    <text evidence="1">The sequence shown here is derived from an EMBL/GenBank/DDBJ whole genome shotgun (WGS) entry which is preliminary data.</text>
</comment>
<accession>A0ABU8U4E3</accession>
<keyword evidence="2" id="KW-1185">Reference proteome</keyword>
<evidence type="ECO:0000313" key="2">
    <source>
        <dbReference type="Proteomes" id="UP001382904"/>
    </source>
</evidence>
<dbReference type="EMBL" id="JBBKAM010000002">
    <property type="protein sequence ID" value="MEJ8642745.1"/>
    <property type="molecule type" value="Genomic_DNA"/>
</dbReference>
<sequence>MSNDWHWEYDPDQAHVAGGLPAHVVAEVERLAGQLVELADMGVDLGELGNGPRPGGLRRMDAADGWFYFLAAPRARLIVIVRIVPPFDSL</sequence>